<protein>
    <recommendedName>
        <fullName evidence="3">DUF4192 domain-containing protein</fullName>
    </recommendedName>
</protein>
<reference evidence="2" key="1">
    <citation type="journal article" date="2019" name="Int. J. Syst. Evol. Microbiol.">
        <title>The Global Catalogue of Microorganisms (GCM) 10K type strain sequencing project: providing services to taxonomists for standard genome sequencing and annotation.</title>
        <authorList>
            <consortium name="The Broad Institute Genomics Platform"/>
            <consortium name="The Broad Institute Genome Sequencing Center for Infectious Disease"/>
            <person name="Wu L."/>
            <person name="Ma J."/>
        </authorList>
    </citation>
    <scope>NUCLEOTIDE SEQUENCE [LARGE SCALE GENOMIC DNA]</scope>
    <source>
        <strain evidence="2">JCM 18304</strain>
    </source>
</reference>
<dbReference type="InterPro" id="IPR025447">
    <property type="entry name" value="DUF4192"/>
</dbReference>
<evidence type="ECO:0008006" key="3">
    <source>
        <dbReference type="Google" id="ProtNLM"/>
    </source>
</evidence>
<accession>A0ABP9RZ00</accession>
<keyword evidence="2" id="KW-1185">Reference proteome</keyword>
<comment type="caution">
    <text evidence="1">The sequence shown here is derived from an EMBL/GenBank/DDBJ whole genome shotgun (WGS) entry which is preliminary data.</text>
</comment>
<organism evidence="1 2">
    <name type="scientific">Rugosimonospora acidiphila</name>
    <dbReference type="NCBI Taxonomy" id="556531"/>
    <lineage>
        <taxon>Bacteria</taxon>
        <taxon>Bacillati</taxon>
        <taxon>Actinomycetota</taxon>
        <taxon>Actinomycetes</taxon>
        <taxon>Micromonosporales</taxon>
        <taxon>Micromonosporaceae</taxon>
        <taxon>Rugosimonospora</taxon>
    </lineage>
</organism>
<gene>
    <name evidence="1" type="ORF">GCM10023322_41680</name>
</gene>
<proteinExistence type="predicted"/>
<evidence type="ECO:0000313" key="2">
    <source>
        <dbReference type="Proteomes" id="UP001501570"/>
    </source>
</evidence>
<dbReference type="Pfam" id="PF13830">
    <property type="entry name" value="DUF4192"/>
    <property type="match status" value="1"/>
</dbReference>
<evidence type="ECO:0000313" key="1">
    <source>
        <dbReference type="EMBL" id="GAA5189234.1"/>
    </source>
</evidence>
<dbReference type="EMBL" id="BAABJQ010000012">
    <property type="protein sequence ID" value="GAA5189234.1"/>
    <property type="molecule type" value="Genomic_DNA"/>
</dbReference>
<sequence>MIPYLLGFHPSDSVVLLGLRRGRVIFEARGDLSGAVDLADYYAAVVTRQQVTDVMVIGYGPAAAVTPGVLAIDRELTALEINVLDVLRVTGNRYWSYSCRSLDCCPAEGTPFDPVSGPIAAAAVVAGHVALPSRAAVQRRLAPVEGLARSDMRRATARAGRRLGELIAVAADPPTAVFAAGAAAVDGAIDRQRSSGQLDNDEVAWLTVLLCHLVVRDHAWERVDGDLNVHVALWIEVLRRADPELSAAPATLLGFAAWRAGDGVIASMALERALAADPDYALARLLAEAVAGGVPPEAWDAARRGQTTRSGRV</sequence>
<dbReference type="Proteomes" id="UP001501570">
    <property type="component" value="Unassembled WGS sequence"/>
</dbReference>
<name>A0ABP9RZ00_9ACTN</name>